<evidence type="ECO:0000256" key="5">
    <source>
        <dbReference type="SAM" id="Phobius"/>
    </source>
</evidence>
<dbReference type="PANTHER" id="PTHR43539:SF42">
    <property type="entry name" value="OS01G0273800 PROTEIN"/>
    <property type="match status" value="1"/>
</dbReference>
<dbReference type="EC" id="1.14.13.168" evidence="3"/>
<organism evidence="6">
    <name type="scientific">Lilium sp. c114455</name>
    <dbReference type="NCBI Taxonomy" id="2749903"/>
    <lineage>
        <taxon>Eukaryota</taxon>
        <taxon>Viridiplantae</taxon>
        <taxon>Streptophyta</taxon>
        <taxon>Embryophyta</taxon>
        <taxon>Tracheophyta</taxon>
        <taxon>Spermatophyta</taxon>
        <taxon>Magnoliopsida</taxon>
        <taxon>Liliopsida</taxon>
        <taxon>Liliales</taxon>
        <taxon>Liliaceae</taxon>
        <taxon>Lilium</taxon>
    </lineage>
</organism>
<evidence type="ECO:0000256" key="3">
    <source>
        <dbReference type="ARBA" id="ARBA00039148"/>
    </source>
</evidence>
<dbReference type="GO" id="GO:0050660">
    <property type="term" value="F:flavin adenine dinucleotide binding"/>
    <property type="evidence" value="ECO:0007669"/>
    <property type="project" value="TreeGrafter"/>
</dbReference>
<comment type="similarity">
    <text evidence="1">Belongs to the FMO family.</text>
</comment>
<feature type="transmembrane region" description="Helical" evidence="5">
    <location>
        <begin position="211"/>
        <end position="239"/>
    </location>
</feature>
<dbReference type="Gene3D" id="3.50.50.60">
    <property type="entry name" value="FAD/NAD(P)-binding domain"/>
    <property type="match status" value="1"/>
</dbReference>
<keyword evidence="5" id="KW-0472">Membrane</keyword>
<evidence type="ECO:0000313" key="6">
    <source>
        <dbReference type="EMBL" id="QLD98965.1"/>
    </source>
</evidence>
<keyword evidence="2" id="KW-0560">Oxidoreductase</keyword>
<reference evidence="6" key="1">
    <citation type="submission" date="2019-04" db="EMBL/GenBank/DDBJ databases">
        <authorList>
            <person name="Chen M.M."/>
        </authorList>
    </citation>
    <scope>NUCLEOTIDE SEQUENCE</scope>
    <source>
        <strain evidence="6">C114455_g1</strain>
    </source>
</reference>
<dbReference type="PRINTS" id="PR00368">
    <property type="entry name" value="FADPNR"/>
</dbReference>
<accession>A0A9Y0VEN2</accession>
<protein>
    <recommendedName>
        <fullName evidence="3">indole-3-pyruvate monooxygenase</fullName>
        <ecNumber evidence="3">1.14.13.168</ecNumber>
    </recommendedName>
</protein>
<dbReference type="Pfam" id="PF13738">
    <property type="entry name" value="Pyr_redox_3"/>
    <property type="match status" value="1"/>
</dbReference>
<keyword evidence="5" id="KW-1133">Transmembrane helix</keyword>
<dbReference type="SUPFAM" id="SSF51905">
    <property type="entry name" value="FAD/NAD(P)-binding domain"/>
    <property type="match status" value="1"/>
</dbReference>
<dbReference type="GO" id="GO:0103075">
    <property type="term" value="F:indole-3-pyruvate monooxygenase activity"/>
    <property type="evidence" value="ECO:0007669"/>
    <property type="project" value="UniProtKB-EC"/>
</dbReference>
<evidence type="ECO:0000256" key="1">
    <source>
        <dbReference type="ARBA" id="ARBA00009183"/>
    </source>
</evidence>
<keyword evidence="5" id="KW-0812">Transmembrane</keyword>
<comment type="catalytic activity">
    <reaction evidence="4">
        <text>indole-3-pyruvate + NADPH + O2 + H(+) = (indol-3-yl)acetate + CO2 + NADP(+) + H2O</text>
        <dbReference type="Rhea" id="RHEA:34331"/>
        <dbReference type="ChEBI" id="CHEBI:15377"/>
        <dbReference type="ChEBI" id="CHEBI:15378"/>
        <dbReference type="ChEBI" id="CHEBI:15379"/>
        <dbReference type="ChEBI" id="CHEBI:16526"/>
        <dbReference type="ChEBI" id="CHEBI:17640"/>
        <dbReference type="ChEBI" id="CHEBI:30854"/>
        <dbReference type="ChEBI" id="CHEBI:57783"/>
        <dbReference type="ChEBI" id="CHEBI:58349"/>
        <dbReference type="EC" id="1.14.13.168"/>
    </reaction>
</comment>
<evidence type="ECO:0000256" key="4">
    <source>
        <dbReference type="ARBA" id="ARBA00047707"/>
    </source>
</evidence>
<proteinExistence type="evidence at transcript level"/>
<dbReference type="InterPro" id="IPR050982">
    <property type="entry name" value="Auxin_biosynth/cation_transpt"/>
</dbReference>
<name>A0A9Y0VEN2_9LILI</name>
<dbReference type="AlphaFoldDB" id="A0A9Y0VEN2"/>
<dbReference type="PRINTS" id="PR00469">
    <property type="entry name" value="PNDRDTASEII"/>
</dbReference>
<sequence length="310" mass="34916">MEVAVVIVGAGQSGLAVAACLNTLNISNLVLDRDDCIASLWRKRSYDRVHLHLAKNYCQLPYFPHPSTTPNFIPKAQFISYLDDYAARFNACIKLRRNVESADFDDEAMLWRIVVKNLSTGETEEYTARFLVVASGENDMIVLPELEGMESFGGELVHSSQYRTGEKYEGKAVLVVGSGNSGMEIAYDLACCGARTSIVVRSPLHMVTKEIWMLGMLLMKYLPCILVDAFVLFLCYLFFGDTSKYGLQRPDKGPFYLKINTPAYPVIDVGTFKKIKSGEIQETRHTNVIEDIEYQANYFDGISFHIKHTR</sequence>
<evidence type="ECO:0000256" key="2">
    <source>
        <dbReference type="ARBA" id="ARBA00023002"/>
    </source>
</evidence>
<dbReference type="PANTHER" id="PTHR43539">
    <property type="entry name" value="FLAVIN-BINDING MONOOXYGENASE-LIKE PROTEIN (AFU_ORTHOLOGUE AFUA_4G09220)"/>
    <property type="match status" value="1"/>
</dbReference>
<dbReference type="InterPro" id="IPR036188">
    <property type="entry name" value="FAD/NAD-bd_sf"/>
</dbReference>
<dbReference type="EMBL" id="MK813886">
    <property type="protein sequence ID" value="QLD98965.1"/>
    <property type="molecule type" value="mRNA"/>
</dbReference>